<keyword evidence="2" id="KW-1185">Reference proteome</keyword>
<sequence length="194" mass="20946">MRFLPLLILVLSACADAPSVVPERDAEADRLLAFVSGDAWDDAWKASEGAFTQRVGGLQTVLDSVHNPLPAFLSDEPPYLDASARDQYTTRVIGDTLVAGQAARLVEARFVADSRRTQPIRYVRAAVSPEAGELLAVVVQREMASALFDETSQLRAELASGARGLVPGSARIDARTDVPLSDARVSTVQWQRAQ</sequence>
<evidence type="ECO:0000313" key="2">
    <source>
        <dbReference type="Proteomes" id="UP000216446"/>
    </source>
</evidence>
<accession>A0A259TXL2</accession>
<proteinExistence type="predicted"/>
<dbReference type="EMBL" id="MQWB01000001">
    <property type="protein sequence ID" value="OZC02515.1"/>
    <property type="molecule type" value="Genomic_DNA"/>
</dbReference>
<evidence type="ECO:0000313" key="1">
    <source>
        <dbReference type="EMBL" id="OZC02515.1"/>
    </source>
</evidence>
<organism evidence="1 2">
    <name type="scientific">Rubricoccus marinus</name>
    <dbReference type="NCBI Taxonomy" id="716817"/>
    <lineage>
        <taxon>Bacteria</taxon>
        <taxon>Pseudomonadati</taxon>
        <taxon>Rhodothermota</taxon>
        <taxon>Rhodothermia</taxon>
        <taxon>Rhodothermales</taxon>
        <taxon>Rubricoccaceae</taxon>
        <taxon>Rubricoccus</taxon>
    </lineage>
</organism>
<dbReference type="AlphaFoldDB" id="A0A259TXL2"/>
<dbReference type="Proteomes" id="UP000216446">
    <property type="component" value="Unassembled WGS sequence"/>
</dbReference>
<dbReference type="RefSeq" id="WP_094546855.1">
    <property type="nucleotide sequence ID" value="NZ_MQWB01000001.1"/>
</dbReference>
<reference evidence="1 2" key="1">
    <citation type="submission" date="2016-11" db="EMBL/GenBank/DDBJ databases">
        <title>Study of marine rhodopsin-containing bacteria.</title>
        <authorList>
            <person name="Yoshizawa S."/>
            <person name="Kumagai Y."/>
            <person name="Kogure K."/>
        </authorList>
    </citation>
    <scope>NUCLEOTIDE SEQUENCE [LARGE SCALE GENOMIC DNA]</scope>
    <source>
        <strain evidence="1 2">SG-29</strain>
    </source>
</reference>
<name>A0A259TXL2_9BACT</name>
<protein>
    <submittedName>
        <fullName evidence="1">Uncharacterized protein</fullName>
    </submittedName>
</protein>
<dbReference type="InParanoid" id="A0A259TXL2"/>
<gene>
    <name evidence="1" type="ORF">BSZ36_05710</name>
</gene>
<comment type="caution">
    <text evidence="1">The sequence shown here is derived from an EMBL/GenBank/DDBJ whole genome shotgun (WGS) entry which is preliminary data.</text>
</comment>